<organism evidence="1 2">
    <name type="scientific">Spirosoma flavum</name>
    <dbReference type="NCBI Taxonomy" id="2048557"/>
    <lineage>
        <taxon>Bacteria</taxon>
        <taxon>Pseudomonadati</taxon>
        <taxon>Bacteroidota</taxon>
        <taxon>Cytophagia</taxon>
        <taxon>Cytophagales</taxon>
        <taxon>Cytophagaceae</taxon>
        <taxon>Spirosoma</taxon>
    </lineage>
</organism>
<name>A0ABW6AHK9_9BACT</name>
<dbReference type="NCBIfam" id="TIGR04131">
    <property type="entry name" value="Bac_Flav_CTERM"/>
    <property type="match status" value="1"/>
</dbReference>
<dbReference type="EMBL" id="JBHUOM010000002">
    <property type="protein sequence ID" value="MFD2933952.1"/>
    <property type="molecule type" value="Genomic_DNA"/>
</dbReference>
<sequence length="333" mass="37098">MLSDSHIFSKNSRQSLNKLQRVVGLITYIIYAFCQPAFAQLCVNPSGQLVIDQSFGTASQPVQLDGMTPYQYIPPTCPSDGQYTLTETIDGSCFNYTWYAVTMDHTPDDVDGNMMIVNGANKAGVFYQQSVSGLCAGTSYEISLWVLNLLKTGICPTPLKPNLSVRIETKGGHVLGSAMIGIIEQADEPIWRQYSALFTAPQTTEELIIKLINNEGDYGCGNDIVIDDIQIRQCDECSSKQIYVPDVFTPNNDGLNDDLVFFMPKVSSYDLKVYDRWGSVIFTSNNVNQKWDGSYAGNPCTAGEYTWMISYRPTQATQEQREQVQTGHVLLMR</sequence>
<comment type="caution">
    <text evidence="1">The sequence shown here is derived from an EMBL/GenBank/DDBJ whole genome shotgun (WGS) entry which is preliminary data.</text>
</comment>
<dbReference type="Gene3D" id="2.60.120.260">
    <property type="entry name" value="Galactose-binding domain-like"/>
    <property type="match status" value="1"/>
</dbReference>
<reference evidence="2" key="1">
    <citation type="journal article" date="2019" name="Int. J. Syst. Evol. Microbiol.">
        <title>The Global Catalogue of Microorganisms (GCM) 10K type strain sequencing project: providing services to taxonomists for standard genome sequencing and annotation.</title>
        <authorList>
            <consortium name="The Broad Institute Genomics Platform"/>
            <consortium name="The Broad Institute Genome Sequencing Center for Infectious Disease"/>
            <person name="Wu L."/>
            <person name="Ma J."/>
        </authorList>
    </citation>
    <scope>NUCLEOTIDE SEQUENCE [LARGE SCALE GENOMIC DNA]</scope>
    <source>
        <strain evidence="2">KCTC 52490</strain>
    </source>
</reference>
<protein>
    <submittedName>
        <fullName evidence="1">Gliding motility-associated C-terminal domain-containing protein</fullName>
    </submittedName>
</protein>
<accession>A0ABW6AHK9</accession>
<evidence type="ECO:0000313" key="2">
    <source>
        <dbReference type="Proteomes" id="UP001597512"/>
    </source>
</evidence>
<evidence type="ECO:0000313" key="1">
    <source>
        <dbReference type="EMBL" id="MFD2933952.1"/>
    </source>
</evidence>
<dbReference type="Pfam" id="PF13585">
    <property type="entry name" value="CHU_C"/>
    <property type="match status" value="1"/>
</dbReference>
<keyword evidence="2" id="KW-1185">Reference proteome</keyword>
<dbReference type="InterPro" id="IPR026341">
    <property type="entry name" value="T9SS_type_B"/>
</dbReference>
<proteinExistence type="predicted"/>
<dbReference type="Proteomes" id="UP001597512">
    <property type="component" value="Unassembled WGS sequence"/>
</dbReference>
<gene>
    <name evidence="1" type="ORF">ACFS25_09180</name>
</gene>
<dbReference type="RefSeq" id="WP_381499000.1">
    <property type="nucleotide sequence ID" value="NZ_JBHUOM010000002.1"/>
</dbReference>